<dbReference type="EMBL" id="SHKW01000001">
    <property type="protein sequence ID" value="RZU43724.1"/>
    <property type="molecule type" value="Genomic_DNA"/>
</dbReference>
<name>A0A4Q7Z1G8_9BACT</name>
<evidence type="ECO:0008006" key="3">
    <source>
        <dbReference type="Google" id="ProtNLM"/>
    </source>
</evidence>
<keyword evidence="2" id="KW-1185">Reference proteome</keyword>
<dbReference type="AlphaFoldDB" id="A0A4Q7Z1G8"/>
<gene>
    <name evidence="1" type="ORF">BDD14_5427</name>
</gene>
<dbReference type="Proteomes" id="UP000292958">
    <property type="component" value="Unassembled WGS sequence"/>
</dbReference>
<comment type="caution">
    <text evidence="1">The sequence shown here is derived from an EMBL/GenBank/DDBJ whole genome shotgun (WGS) entry which is preliminary data.</text>
</comment>
<dbReference type="RefSeq" id="WP_207231834.1">
    <property type="nucleotide sequence ID" value="NZ_SHKW01000001.1"/>
</dbReference>
<proteinExistence type="predicted"/>
<evidence type="ECO:0000313" key="2">
    <source>
        <dbReference type="Proteomes" id="UP000292958"/>
    </source>
</evidence>
<organism evidence="1 2">
    <name type="scientific">Edaphobacter modestus</name>
    <dbReference type="NCBI Taxonomy" id="388466"/>
    <lineage>
        <taxon>Bacteria</taxon>
        <taxon>Pseudomonadati</taxon>
        <taxon>Acidobacteriota</taxon>
        <taxon>Terriglobia</taxon>
        <taxon>Terriglobales</taxon>
        <taxon>Acidobacteriaceae</taxon>
        <taxon>Edaphobacter</taxon>
    </lineage>
</organism>
<accession>A0A4Q7Z1G8</accession>
<sequence length="131" mass="14176">MAVADCNGLPVSVCIESATPHEVTLATSTLLQMVVPDPPQNLIGDNAYDSDRLDAELSFYGIQLIAPHRRNRFQTSEQEGAEIVCATIEFGAGMLNPLITSFPELLVLPLDSLPELAPMACPMFCTNEELV</sequence>
<protein>
    <recommendedName>
        <fullName evidence="3">DDE family transposase</fullName>
    </recommendedName>
</protein>
<reference evidence="1 2" key="1">
    <citation type="submission" date="2019-02" db="EMBL/GenBank/DDBJ databases">
        <title>Genomic Encyclopedia of Archaeal and Bacterial Type Strains, Phase II (KMG-II): from individual species to whole genera.</title>
        <authorList>
            <person name="Goeker M."/>
        </authorList>
    </citation>
    <scope>NUCLEOTIDE SEQUENCE [LARGE SCALE GENOMIC DNA]</scope>
    <source>
        <strain evidence="1 2">DSM 18101</strain>
    </source>
</reference>
<evidence type="ECO:0000313" key="1">
    <source>
        <dbReference type="EMBL" id="RZU43724.1"/>
    </source>
</evidence>